<gene>
    <name evidence="1" type="ORF">PRZ03_17445</name>
</gene>
<dbReference type="RefSeq" id="WP_273601503.1">
    <property type="nucleotide sequence ID" value="NZ_JAQQXT010000011.1"/>
</dbReference>
<comment type="caution">
    <text evidence="1">The sequence shown here is derived from an EMBL/GenBank/DDBJ whole genome shotgun (WGS) entry which is preliminary data.</text>
</comment>
<sequence>MKPPSTALARLAVSREILGNSLRARPAGEGSGGGYFSGLKSLPGAALLFELSKTWWRQQPLAAAVNASLLPLARRHPIALVCGAALLGGLLVWARPWRLVKPALLAGLAQQLLSKALSGASLESCLAAFGAMTQASAAPAQAAPAAAPERRPHNQ</sequence>
<accession>A0ABT5KKC9</accession>
<proteinExistence type="predicted"/>
<protein>
    <submittedName>
        <fullName evidence="1">Uncharacterized protein</fullName>
    </submittedName>
</protein>
<organism evidence="1 2">
    <name type="scientific">Roseateles albus</name>
    <dbReference type="NCBI Taxonomy" id="2987525"/>
    <lineage>
        <taxon>Bacteria</taxon>
        <taxon>Pseudomonadati</taxon>
        <taxon>Pseudomonadota</taxon>
        <taxon>Betaproteobacteria</taxon>
        <taxon>Burkholderiales</taxon>
        <taxon>Sphaerotilaceae</taxon>
        <taxon>Roseateles</taxon>
    </lineage>
</organism>
<dbReference type="Proteomes" id="UP001221189">
    <property type="component" value="Unassembled WGS sequence"/>
</dbReference>
<keyword evidence="2" id="KW-1185">Reference proteome</keyword>
<name>A0ABT5KKC9_9BURK</name>
<evidence type="ECO:0000313" key="1">
    <source>
        <dbReference type="EMBL" id="MDC8773370.1"/>
    </source>
</evidence>
<dbReference type="EMBL" id="JAQQXT010000011">
    <property type="protein sequence ID" value="MDC8773370.1"/>
    <property type="molecule type" value="Genomic_DNA"/>
</dbReference>
<evidence type="ECO:0000313" key="2">
    <source>
        <dbReference type="Proteomes" id="UP001221189"/>
    </source>
</evidence>
<reference evidence="1 2" key="1">
    <citation type="submission" date="2022-10" db="EMBL/GenBank/DDBJ databases">
        <title>Paucibacter sp. hw1 Genome sequencing.</title>
        <authorList>
            <person name="Park S."/>
        </authorList>
    </citation>
    <scope>NUCLEOTIDE SEQUENCE [LARGE SCALE GENOMIC DNA]</scope>
    <source>
        <strain evidence="2">hw1</strain>
    </source>
</reference>